<dbReference type="InterPro" id="IPR028995">
    <property type="entry name" value="Glyco_hydro_57/38_cen_sf"/>
</dbReference>
<comment type="similarity">
    <text evidence="2 11">Belongs to the glycosyl hydrolase 38 family.</text>
</comment>
<dbReference type="InterPro" id="IPR048534">
    <property type="entry name" value="Man2a1-like_dom"/>
</dbReference>
<feature type="domain" description="Glycoside hydrolase family 38 central" evidence="12">
    <location>
        <begin position="358"/>
        <end position="433"/>
    </location>
</feature>
<evidence type="ECO:0000259" key="12">
    <source>
        <dbReference type="SMART" id="SM00872"/>
    </source>
</evidence>
<proteinExistence type="inferred from homology"/>
<dbReference type="CDD" id="cd10810">
    <property type="entry name" value="GH38N_AMII_LAM_like"/>
    <property type="match status" value="1"/>
</dbReference>
<feature type="signal peptide" evidence="11">
    <location>
        <begin position="1"/>
        <end position="17"/>
    </location>
</feature>
<dbReference type="Pfam" id="PF01074">
    <property type="entry name" value="Glyco_hydro_38N"/>
    <property type="match status" value="1"/>
</dbReference>
<dbReference type="InterPro" id="IPR041147">
    <property type="entry name" value="GH38_C"/>
</dbReference>
<dbReference type="GO" id="GO:0046872">
    <property type="term" value="F:metal ion binding"/>
    <property type="evidence" value="ECO:0007669"/>
    <property type="project" value="UniProtKB-KW"/>
</dbReference>
<dbReference type="FunFam" id="1.20.1270.50:FF:000002">
    <property type="entry name" value="Alpha-mannosidase"/>
    <property type="match status" value="1"/>
</dbReference>
<dbReference type="InterPro" id="IPR013780">
    <property type="entry name" value="Glyco_hydro_b"/>
</dbReference>
<dbReference type="GO" id="GO:0005764">
    <property type="term" value="C:lysosome"/>
    <property type="evidence" value="ECO:0007669"/>
    <property type="project" value="TreeGrafter"/>
</dbReference>
<dbReference type="InterPro" id="IPR050843">
    <property type="entry name" value="Glycosyl_Hydrlase_38"/>
</dbReference>
<evidence type="ECO:0000256" key="8">
    <source>
        <dbReference type="ARBA" id="ARBA00023157"/>
    </source>
</evidence>
<dbReference type="SMART" id="SM00872">
    <property type="entry name" value="Alpha-mann_mid"/>
    <property type="match status" value="1"/>
</dbReference>
<name>A0A1W7RA88_9SCOR</name>
<dbReference type="InterPro" id="IPR011013">
    <property type="entry name" value="Gal_mutarotase_sf_dom"/>
</dbReference>
<dbReference type="AlphaFoldDB" id="A0A1W7RA88"/>
<dbReference type="EMBL" id="GFAH01000335">
    <property type="protein sequence ID" value="JAV48054.1"/>
    <property type="molecule type" value="Transcribed_RNA"/>
</dbReference>
<organism evidence="13">
    <name type="scientific">Hadrurus spadix</name>
    <dbReference type="NCBI Taxonomy" id="141984"/>
    <lineage>
        <taxon>Eukaryota</taxon>
        <taxon>Metazoa</taxon>
        <taxon>Ecdysozoa</taxon>
        <taxon>Arthropoda</taxon>
        <taxon>Chelicerata</taxon>
        <taxon>Arachnida</taxon>
        <taxon>Scorpiones</taxon>
        <taxon>Iurida</taxon>
        <taxon>Iuroidea</taxon>
        <taxon>Hadrurus</taxon>
    </lineage>
</organism>
<evidence type="ECO:0000256" key="6">
    <source>
        <dbReference type="ARBA" id="ARBA00022801"/>
    </source>
</evidence>
<evidence type="ECO:0000256" key="9">
    <source>
        <dbReference type="ARBA" id="ARBA00023180"/>
    </source>
</evidence>
<evidence type="ECO:0000256" key="1">
    <source>
        <dbReference type="ARBA" id="ARBA00000365"/>
    </source>
</evidence>
<dbReference type="Gene3D" id="2.60.40.1360">
    <property type="match status" value="1"/>
</dbReference>
<keyword evidence="9" id="KW-0325">Glycoprotein</keyword>
<dbReference type="FunFam" id="2.60.40.1180:FF:000018">
    <property type="entry name" value="Alpha-mannosidase"/>
    <property type="match status" value="1"/>
</dbReference>
<evidence type="ECO:0000256" key="11">
    <source>
        <dbReference type="RuleBase" id="RU361199"/>
    </source>
</evidence>
<evidence type="ECO:0000256" key="3">
    <source>
        <dbReference type="ARBA" id="ARBA00012752"/>
    </source>
</evidence>
<dbReference type="Pfam" id="PF17677">
    <property type="entry name" value="Glyco_hydro38C2"/>
    <property type="match status" value="1"/>
</dbReference>
<dbReference type="PANTHER" id="PTHR11607">
    <property type="entry name" value="ALPHA-MANNOSIDASE"/>
    <property type="match status" value="1"/>
</dbReference>
<dbReference type="InterPro" id="IPR000602">
    <property type="entry name" value="Glyco_hydro_38_N"/>
</dbReference>
<evidence type="ECO:0000256" key="4">
    <source>
        <dbReference type="ARBA" id="ARBA00022723"/>
    </source>
</evidence>
<feature type="chain" id="PRO_5017853394" description="Alpha-mannosidase" evidence="11">
    <location>
        <begin position="18"/>
        <end position="995"/>
    </location>
</feature>
<dbReference type="Pfam" id="PF21260">
    <property type="entry name" value="Laman-like_dom"/>
    <property type="match status" value="1"/>
</dbReference>
<evidence type="ECO:0000256" key="5">
    <source>
        <dbReference type="ARBA" id="ARBA00022729"/>
    </source>
</evidence>
<dbReference type="EC" id="3.2.1.-" evidence="11"/>
<dbReference type="PANTHER" id="PTHR11607:SF3">
    <property type="entry name" value="LYSOSOMAL ALPHA-MANNOSIDASE"/>
    <property type="match status" value="1"/>
</dbReference>
<dbReference type="SUPFAM" id="SSF88713">
    <property type="entry name" value="Glycoside hydrolase/deacetylase"/>
    <property type="match status" value="1"/>
</dbReference>
<dbReference type="InterPro" id="IPR015341">
    <property type="entry name" value="Glyco_hydro_38_cen"/>
</dbReference>
<evidence type="ECO:0000256" key="7">
    <source>
        <dbReference type="ARBA" id="ARBA00022833"/>
    </source>
</evidence>
<dbReference type="FunFam" id="1.20.1270.50:FF:000003">
    <property type="entry name" value="Alpha-mannosidase"/>
    <property type="match status" value="1"/>
</dbReference>
<dbReference type="InterPro" id="IPR011682">
    <property type="entry name" value="Glyco_hydro_38_C"/>
</dbReference>
<dbReference type="Pfam" id="PF07748">
    <property type="entry name" value="Glyco_hydro_38C"/>
    <property type="match status" value="1"/>
</dbReference>
<keyword evidence="6 11" id="KW-0378">Hydrolase</keyword>
<comment type="cofactor">
    <cofactor evidence="11">
        <name>Zn(2+)</name>
        <dbReference type="ChEBI" id="CHEBI:29105"/>
    </cofactor>
    <text evidence="11">Binds 1 zinc ion per subunit.</text>
</comment>
<keyword evidence="8" id="KW-1015">Disulfide bond</keyword>
<evidence type="ECO:0000313" key="13">
    <source>
        <dbReference type="EMBL" id="JAV48054.1"/>
    </source>
</evidence>
<dbReference type="GO" id="GO:0030246">
    <property type="term" value="F:carbohydrate binding"/>
    <property type="evidence" value="ECO:0007669"/>
    <property type="project" value="InterPro"/>
</dbReference>
<dbReference type="FunFam" id="2.70.98.30:FF:000003">
    <property type="entry name" value="Alpha-mannosidase"/>
    <property type="match status" value="1"/>
</dbReference>
<dbReference type="GO" id="GO:0004559">
    <property type="term" value="F:alpha-mannosidase activity"/>
    <property type="evidence" value="ECO:0007669"/>
    <property type="project" value="UniProtKB-EC"/>
</dbReference>
<evidence type="ECO:0000256" key="2">
    <source>
        <dbReference type="ARBA" id="ARBA00009792"/>
    </source>
</evidence>
<dbReference type="SUPFAM" id="SSF74650">
    <property type="entry name" value="Galactose mutarotase-like"/>
    <property type="match status" value="1"/>
</dbReference>
<sequence>MYLRLVIGLLNFVLCLSSSVPKCGYSSCPKVEPDKLNVHIICHTHNDVGWLKTVDQYYYGADSSIQRAGVQYILDSVLDSLNKNNDRRFIYVETAFFWRWWEEQSDDIQNSMKEKIMTGQLEFIGGGWSMNDEAATHYNAMIDQMTWGFRRLYDNFGVCGVPHIGWQIDPFGHSAEQASLFAQMKFDGFFVGRIDYQDKDQREENKQMEFLWQGSQNIGKSGEIFTSVLPNTYSPPSGFCFDLLCNDQPIMDDPRLEDYNVDIRAQEFIKIAKTEATVYRTNNIIMTMGNDFNYQNADTWFKNLDKLMTYINKQLKNESKINVIYSTPSCYLKSVNALNYTWGSKSDDFFPYASDPHAYWTGYFTSRPSVKGYFRQANNVLQVCKQLYTLARLGSKSEDDLIVLREALGVAQHHDAITGTEKQAVTYDYIKQVAKGIDSCQNVMSSAYQKLMQIKKPPPVKQQFCNYLNISACDITENNDLVVVTIYNPIIRNISKYIRFPVHPSGYQVFSPSGKSVACQLVPIPKSVQNIPGRKSNATHELVFKVDLPALGYASYFVKKTKSIRLMKQQHSAVHISFGNTVVLHNKHLTLLVTRQNGKVSAIRRINGQKIKVNQSFYWYHGMNGNNSEFKFRASGAYIFRPNGTDPYPLGDNVTMHIFKGPLVQEIHQIFNSWTTQVIRLYQGEEYIEYEWLVGPIPIQDGIGKEVISRFASELNNKKEFYTDSNGREMRKRIINYRPTWKLNVTEPVSGNYYPVNSRIYIKDVTKGIQVTVLTDRSQGGSSLHNGSLELMIHRRLLHDDAFGVGEALNESGVDGRGLVVRGKHYLIISEINDAAVKHRKLGEELFMAPLMSFVSIESEHEWATSYHTQISGLNRPLPASLHMLTLEPWKNNTVLLRLEHMYEKDDDPNDLSLPVTINFKSLFKAFQVTSFQEATLGANQNIGDVSQLRWSSVEKNSYPKYMKWSKSGQSPLTNITLNPMEIRTFILTVVDQYQ</sequence>
<dbReference type="Gene3D" id="2.60.40.1180">
    <property type="entry name" value="Golgi alpha-mannosidase II"/>
    <property type="match status" value="1"/>
</dbReference>
<keyword evidence="7 11" id="KW-0862">Zinc</keyword>
<reference evidence="13" key="1">
    <citation type="submission" date="2016-11" db="EMBL/GenBank/DDBJ databases">
        <title>Venom-gland transcriptomics and venom proteomics of the black-back scorpion (Hadrurus spadix) reveal detectability challenges and an unexplored realm of animal toxin diversity.</title>
        <authorList>
            <person name="Rokyta D.R."/>
            <person name="Ward M.J."/>
        </authorList>
    </citation>
    <scope>NUCLEOTIDE SEQUENCE</scope>
    <source>
        <tissue evidence="13">Venom gland</tissue>
    </source>
</reference>
<dbReference type="InterPro" id="IPR027291">
    <property type="entry name" value="Glyco_hydro_38_N_sf"/>
</dbReference>
<keyword evidence="4 11" id="KW-0479">Metal-binding</keyword>
<dbReference type="Gene3D" id="2.70.98.30">
    <property type="entry name" value="Golgi alpha-mannosidase II, domain 4"/>
    <property type="match status" value="1"/>
</dbReference>
<protein>
    <recommendedName>
        <fullName evidence="3 11">Alpha-mannosidase</fullName>
        <ecNumber evidence="11">3.2.1.-</ecNumber>
    </recommendedName>
</protein>
<keyword evidence="5 11" id="KW-0732">Signal</keyword>
<keyword evidence="10 11" id="KW-0326">Glycosidase</keyword>
<dbReference type="Gene3D" id="1.20.1270.50">
    <property type="entry name" value="Glycoside hydrolase family 38, central domain"/>
    <property type="match status" value="2"/>
</dbReference>
<dbReference type="Pfam" id="PF09261">
    <property type="entry name" value="Alpha-mann_mid"/>
    <property type="match status" value="1"/>
</dbReference>
<dbReference type="SUPFAM" id="SSF88688">
    <property type="entry name" value="Families 57/38 glycoside transferase middle domain"/>
    <property type="match status" value="1"/>
</dbReference>
<evidence type="ECO:0000256" key="10">
    <source>
        <dbReference type="ARBA" id="ARBA00023295"/>
    </source>
</evidence>
<dbReference type="FunFam" id="3.20.110.10:FF:000001">
    <property type="entry name" value="Alpha-mannosidase"/>
    <property type="match status" value="1"/>
</dbReference>
<accession>A0A1W7RA88</accession>
<dbReference type="InterPro" id="IPR037094">
    <property type="entry name" value="Glyco_hydro_38_cen_sf"/>
</dbReference>
<dbReference type="InterPro" id="IPR011330">
    <property type="entry name" value="Glyco_hydro/deAcase_b/a-brl"/>
</dbReference>
<dbReference type="GO" id="GO:0006013">
    <property type="term" value="P:mannose metabolic process"/>
    <property type="evidence" value="ECO:0007669"/>
    <property type="project" value="InterPro"/>
</dbReference>
<dbReference type="Gene3D" id="3.20.110.10">
    <property type="entry name" value="Glycoside hydrolase 38, N terminal domain"/>
    <property type="match status" value="1"/>
</dbReference>
<comment type="catalytic activity">
    <reaction evidence="1">
        <text>Hydrolysis of terminal, non-reducing alpha-D-mannose residues in alpha-D-mannosides.</text>
        <dbReference type="EC" id="3.2.1.24"/>
    </reaction>
</comment>